<protein>
    <submittedName>
        <fullName evidence="2">Uncharacterized protein</fullName>
    </submittedName>
</protein>
<keyword evidence="1" id="KW-0472">Membrane</keyword>
<name>A0A7D4FMX7_FINMA</name>
<proteinExistence type="predicted"/>
<feature type="transmembrane region" description="Helical" evidence="1">
    <location>
        <begin position="50"/>
        <end position="70"/>
    </location>
</feature>
<evidence type="ECO:0000313" key="2">
    <source>
        <dbReference type="EMBL" id="QKH79709.1"/>
    </source>
</evidence>
<dbReference type="EMBL" id="CP054000">
    <property type="protein sequence ID" value="QKH79709.1"/>
    <property type="molecule type" value="Genomic_DNA"/>
</dbReference>
<sequence>MEKRVSDFNDEVWTKFKRSKNVSKKRSLGNSKRVKARKTIQSDRLDDMKLFMNICILLLKFFVLLNLLVITSKML</sequence>
<evidence type="ECO:0000256" key="1">
    <source>
        <dbReference type="SAM" id="Phobius"/>
    </source>
</evidence>
<organism evidence="2 3">
    <name type="scientific">Finegoldia magna</name>
    <name type="common">Peptostreptococcus magnus</name>
    <dbReference type="NCBI Taxonomy" id="1260"/>
    <lineage>
        <taxon>Bacteria</taxon>
        <taxon>Bacillati</taxon>
        <taxon>Bacillota</taxon>
        <taxon>Tissierellia</taxon>
        <taxon>Tissierellales</taxon>
        <taxon>Peptoniphilaceae</taxon>
        <taxon>Finegoldia</taxon>
    </lineage>
</organism>
<keyword evidence="1" id="KW-0812">Transmembrane</keyword>
<dbReference type="RefSeq" id="WP_002841521.1">
    <property type="nucleotide sequence ID" value="NZ_CP054000.1"/>
</dbReference>
<evidence type="ECO:0000313" key="3">
    <source>
        <dbReference type="Proteomes" id="UP000502899"/>
    </source>
</evidence>
<reference evidence="2 3" key="1">
    <citation type="submission" date="2020-05" db="EMBL/GenBank/DDBJ databases">
        <title>FDA dAtabase for Regulatory Grade micrObial Sequences (FDA-ARGOS): Supporting development and validation of Infectious Disease Dx tests.</title>
        <authorList>
            <person name="Pederson C."/>
            <person name="Tallon L."/>
            <person name="Sadzewicz L."/>
            <person name="Zhao X."/>
            <person name="Vavikolanu K."/>
            <person name="Mehta A."/>
            <person name="Aluvathingal J."/>
            <person name="Nadendla S."/>
            <person name="Myers T."/>
            <person name="Yan Y."/>
            <person name="Sichtig H."/>
        </authorList>
    </citation>
    <scope>NUCLEOTIDE SEQUENCE [LARGE SCALE GENOMIC DNA]</scope>
    <source>
        <strain evidence="2 3">FDAARGOS_764</strain>
    </source>
</reference>
<dbReference type="AlphaFoldDB" id="A0A7D4FMX7"/>
<dbReference type="Proteomes" id="UP000502899">
    <property type="component" value="Chromosome"/>
</dbReference>
<gene>
    <name evidence="2" type="ORF">FOC70_04835</name>
</gene>
<keyword evidence="1" id="KW-1133">Transmembrane helix</keyword>
<accession>A0A7D4FMX7</accession>